<protein>
    <submittedName>
        <fullName evidence="2">ADP-ribosylglycohydrolase family protein</fullName>
    </submittedName>
</protein>
<evidence type="ECO:0000313" key="3">
    <source>
        <dbReference type="Proteomes" id="UP001589613"/>
    </source>
</evidence>
<dbReference type="SUPFAM" id="SSF101478">
    <property type="entry name" value="ADP-ribosylglycohydrolase"/>
    <property type="match status" value="1"/>
</dbReference>
<name>A0ABV5UZD7_9MICO</name>
<dbReference type="RefSeq" id="WP_141339187.1">
    <property type="nucleotide sequence ID" value="NZ_JBHMAX010000005.1"/>
</dbReference>
<accession>A0ABV5UZD7</accession>
<dbReference type="InterPro" id="IPR005502">
    <property type="entry name" value="Ribosyl_crysJ1"/>
</dbReference>
<proteinExistence type="predicted"/>
<dbReference type="InterPro" id="IPR036705">
    <property type="entry name" value="Ribosyl_crysJ1_sf"/>
</dbReference>
<dbReference type="Gene3D" id="1.10.4080.10">
    <property type="entry name" value="ADP-ribosylation/Crystallin J1"/>
    <property type="match status" value="1"/>
</dbReference>
<organism evidence="2 3">
    <name type="scientific">Ornithinimicrobium kibberense</name>
    <dbReference type="NCBI Taxonomy" id="282060"/>
    <lineage>
        <taxon>Bacteria</taxon>
        <taxon>Bacillati</taxon>
        <taxon>Actinomycetota</taxon>
        <taxon>Actinomycetes</taxon>
        <taxon>Micrococcales</taxon>
        <taxon>Ornithinimicrobiaceae</taxon>
        <taxon>Ornithinimicrobium</taxon>
    </lineage>
</organism>
<feature type="region of interest" description="Disordered" evidence="1">
    <location>
        <begin position="96"/>
        <end position="118"/>
    </location>
</feature>
<dbReference type="EMBL" id="JBHMAX010000005">
    <property type="protein sequence ID" value="MFB9730929.1"/>
    <property type="molecule type" value="Genomic_DNA"/>
</dbReference>
<evidence type="ECO:0000256" key="1">
    <source>
        <dbReference type="SAM" id="MobiDB-lite"/>
    </source>
</evidence>
<keyword evidence="3" id="KW-1185">Reference proteome</keyword>
<gene>
    <name evidence="2" type="ORF">ACFFN0_02600</name>
</gene>
<sequence length="352" mass="36120">MTDEPSTGDHPSAATLSRLIELSRGVHHGIALGDAADHLTSTAPVWPTGVATQLTLATTEGLVRAMERAGQGLGVDWGHENLEALRRWATAQQVPGVAGNRTGTPGLLSRSPAFGARRGNAPATVRSLRSGPPAGPGQGSLGAHALVRTLPFGVLLTLHGPSLTWPVEELVGTTHTHPLATPTATLDALLVAQASDRSVPLAEGFSALLENHAPEGGDLVTKRVGAAVTTAAVEPCDPARVADLAPDRSAASTLAAAVYVVLSHPDPHELMLAMALASFSPEKHGTSAVVGGLLGARHGSTPMLERGAARLELAWACDALATDLAMTAMLTPLGKEPDGAPWLPSWGARYTG</sequence>
<dbReference type="Proteomes" id="UP001589613">
    <property type="component" value="Unassembled WGS sequence"/>
</dbReference>
<comment type="caution">
    <text evidence="2">The sequence shown here is derived from an EMBL/GenBank/DDBJ whole genome shotgun (WGS) entry which is preliminary data.</text>
</comment>
<reference evidence="2 3" key="1">
    <citation type="submission" date="2024-09" db="EMBL/GenBank/DDBJ databases">
        <authorList>
            <person name="Sun Q."/>
            <person name="Mori K."/>
        </authorList>
    </citation>
    <scope>NUCLEOTIDE SEQUENCE [LARGE SCALE GENOMIC DNA]</scope>
    <source>
        <strain evidence="2 3">JCM 12763</strain>
    </source>
</reference>
<evidence type="ECO:0000313" key="2">
    <source>
        <dbReference type="EMBL" id="MFB9730929.1"/>
    </source>
</evidence>
<dbReference type="Pfam" id="PF03747">
    <property type="entry name" value="ADP_ribosyl_GH"/>
    <property type="match status" value="1"/>
</dbReference>